<dbReference type="Pfam" id="PF13529">
    <property type="entry name" value="Peptidase_C39_2"/>
    <property type="match status" value="1"/>
</dbReference>
<sequence>MANISKNKIFISVLTVIFCFAALAVFAQTVLTNVEAERMGLKKPKTVTEAQTLMQASYKDCMKAIEQFGSGNITGRESDEKLQIYMYYKAQYDIMLKKQQEQSGSNTGSTSGNNTNNTNNNGGNVANNSNNSNANEEEEFDNPLPSSELVTDRTLRETGSLAGKKGFFAGIIDFFSGLFGGGKKEKLLDVPLRTQLDPANGANGTHYCAPTCLAMVLEYHGIKLSTKEVAKLCGTDVKGTTYSDDMLNAAKKLGLNGSFAGGGANIDWLKTTTASGIPVIVYVDTKSYGMADGHCMVVVGVKDGYVYVNDPWTGKQLRYGTAAFNAIWTTRSYYGVVVKR</sequence>
<feature type="chain" id="PRO_5009533544" description="Peptidase C39 domain-containing protein" evidence="2">
    <location>
        <begin position="28"/>
        <end position="340"/>
    </location>
</feature>
<dbReference type="Proteomes" id="UP000178735">
    <property type="component" value="Unassembled WGS sequence"/>
</dbReference>
<dbReference type="PANTHER" id="PTHR37806">
    <property type="entry name" value="LMO0724 PROTEIN"/>
    <property type="match status" value="1"/>
</dbReference>
<feature type="compositionally biased region" description="Low complexity" evidence="1">
    <location>
        <begin position="103"/>
        <end position="134"/>
    </location>
</feature>
<reference evidence="4 5" key="1">
    <citation type="journal article" date="2016" name="Nat. Commun.">
        <title>Thousands of microbial genomes shed light on interconnected biogeochemical processes in an aquifer system.</title>
        <authorList>
            <person name="Anantharaman K."/>
            <person name="Brown C.T."/>
            <person name="Hug L.A."/>
            <person name="Sharon I."/>
            <person name="Castelle C.J."/>
            <person name="Probst A.J."/>
            <person name="Thomas B.C."/>
            <person name="Singh A."/>
            <person name="Wilkins M.J."/>
            <person name="Karaoz U."/>
            <person name="Brodie E.L."/>
            <person name="Williams K.H."/>
            <person name="Hubbard S.S."/>
            <person name="Banfield J.F."/>
        </authorList>
    </citation>
    <scope>NUCLEOTIDE SEQUENCE [LARGE SCALE GENOMIC DNA]</scope>
</reference>
<dbReference type="PANTHER" id="PTHR37806:SF1">
    <property type="entry name" value="PEPTIDASE C39-LIKE DOMAIN-CONTAINING PROTEIN"/>
    <property type="match status" value="1"/>
</dbReference>
<name>A0A1F7WQN3_9BACT</name>
<gene>
    <name evidence="4" type="ORF">A2008_10450</name>
</gene>
<accession>A0A1F7WQN3</accession>
<dbReference type="STRING" id="1817813.A2008_10450"/>
<dbReference type="GO" id="GO:0008233">
    <property type="term" value="F:peptidase activity"/>
    <property type="evidence" value="ECO:0007669"/>
    <property type="project" value="InterPro"/>
</dbReference>
<dbReference type="GO" id="GO:0016020">
    <property type="term" value="C:membrane"/>
    <property type="evidence" value="ECO:0007669"/>
    <property type="project" value="InterPro"/>
</dbReference>
<feature type="domain" description="Peptidase C39" evidence="3">
    <location>
        <begin position="201"/>
        <end position="335"/>
    </location>
</feature>
<dbReference type="PROSITE" id="PS50990">
    <property type="entry name" value="PEPTIDASE_C39"/>
    <property type="match status" value="1"/>
</dbReference>
<evidence type="ECO:0000313" key="4">
    <source>
        <dbReference type="EMBL" id="OGM05126.1"/>
    </source>
</evidence>
<dbReference type="GO" id="GO:0006508">
    <property type="term" value="P:proteolysis"/>
    <property type="evidence" value="ECO:0007669"/>
    <property type="project" value="InterPro"/>
</dbReference>
<dbReference type="GO" id="GO:0005524">
    <property type="term" value="F:ATP binding"/>
    <property type="evidence" value="ECO:0007669"/>
    <property type="project" value="InterPro"/>
</dbReference>
<feature type="signal peptide" evidence="2">
    <location>
        <begin position="1"/>
        <end position="27"/>
    </location>
</feature>
<evidence type="ECO:0000256" key="1">
    <source>
        <dbReference type="SAM" id="MobiDB-lite"/>
    </source>
</evidence>
<keyword evidence="2" id="KW-0732">Signal</keyword>
<feature type="region of interest" description="Disordered" evidence="1">
    <location>
        <begin position="99"/>
        <end position="148"/>
    </location>
</feature>
<protein>
    <recommendedName>
        <fullName evidence="3">Peptidase C39 domain-containing protein</fullName>
    </recommendedName>
</protein>
<dbReference type="Gene3D" id="3.90.70.10">
    <property type="entry name" value="Cysteine proteinases"/>
    <property type="match status" value="1"/>
</dbReference>
<evidence type="ECO:0000313" key="5">
    <source>
        <dbReference type="Proteomes" id="UP000178735"/>
    </source>
</evidence>
<comment type="caution">
    <text evidence="4">The sequence shown here is derived from an EMBL/GenBank/DDBJ whole genome shotgun (WGS) entry which is preliminary data.</text>
</comment>
<dbReference type="InterPro" id="IPR039563">
    <property type="entry name" value="Peptidase_C39_single_dom"/>
</dbReference>
<dbReference type="InterPro" id="IPR039564">
    <property type="entry name" value="Peptidase_C39-like"/>
</dbReference>
<dbReference type="AlphaFoldDB" id="A0A1F7WQN3"/>
<dbReference type="CDD" id="cd02549">
    <property type="entry name" value="Peptidase_C39A"/>
    <property type="match status" value="1"/>
</dbReference>
<dbReference type="InterPro" id="IPR005074">
    <property type="entry name" value="Peptidase_C39"/>
</dbReference>
<organism evidence="4 5">
    <name type="scientific">Candidatus Wallbacteria bacterium GWC2_49_35</name>
    <dbReference type="NCBI Taxonomy" id="1817813"/>
    <lineage>
        <taxon>Bacteria</taxon>
        <taxon>Candidatus Walliibacteriota</taxon>
    </lineage>
</organism>
<evidence type="ECO:0000256" key="2">
    <source>
        <dbReference type="SAM" id="SignalP"/>
    </source>
</evidence>
<proteinExistence type="predicted"/>
<dbReference type="EMBL" id="MGFH01000125">
    <property type="protein sequence ID" value="OGM05126.1"/>
    <property type="molecule type" value="Genomic_DNA"/>
</dbReference>
<evidence type="ECO:0000259" key="3">
    <source>
        <dbReference type="PROSITE" id="PS50990"/>
    </source>
</evidence>